<evidence type="ECO:0000256" key="6">
    <source>
        <dbReference type="SAM" id="Phobius"/>
    </source>
</evidence>
<accession>A0ABQ3JMQ7</accession>
<proteinExistence type="predicted"/>
<dbReference type="Proteomes" id="UP000619376">
    <property type="component" value="Unassembled WGS sequence"/>
</dbReference>
<keyword evidence="4 6" id="KW-1133">Transmembrane helix</keyword>
<evidence type="ECO:0000256" key="1">
    <source>
        <dbReference type="ARBA" id="ARBA00004651"/>
    </source>
</evidence>
<feature type="transmembrane region" description="Helical" evidence="6">
    <location>
        <begin position="90"/>
        <end position="116"/>
    </location>
</feature>
<organism evidence="7 8">
    <name type="scientific">Deinococcus metalli</name>
    <dbReference type="NCBI Taxonomy" id="1141878"/>
    <lineage>
        <taxon>Bacteria</taxon>
        <taxon>Thermotogati</taxon>
        <taxon>Deinococcota</taxon>
        <taxon>Deinococci</taxon>
        <taxon>Deinococcales</taxon>
        <taxon>Deinococcaceae</taxon>
        <taxon>Deinococcus</taxon>
    </lineage>
</organism>
<comment type="caution">
    <text evidence="7">The sequence shown here is derived from an EMBL/GenBank/DDBJ whole genome shotgun (WGS) entry which is preliminary data.</text>
</comment>
<keyword evidence="8" id="KW-1185">Reference proteome</keyword>
<feature type="transmembrane region" description="Helical" evidence="6">
    <location>
        <begin position="350"/>
        <end position="366"/>
    </location>
</feature>
<evidence type="ECO:0000313" key="8">
    <source>
        <dbReference type="Proteomes" id="UP000619376"/>
    </source>
</evidence>
<evidence type="ECO:0000256" key="2">
    <source>
        <dbReference type="ARBA" id="ARBA00022475"/>
    </source>
</evidence>
<dbReference type="InterPro" id="IPR050833">
    <property type="entry name" value="Poly_Biosynth_Transport"/>
</dbReference>
<feature type="transmembrane region" description="Helical" evidence="6">
    <location>
        <begin position="21"/>
        <end position="41"/>
    </location>
</feature>
<keyword evidence="2" id="KW-1003">Cell membrane</keyword>
<dbReference type="PANTHER" id="PTHR30250">
    <property type="entry name" value="PST FAMILY PREDICTED COLANIC ACID TRANSPORTER"/>
    <property type="match status" value="1"/>
</dbReference>
<protein>
    <recommendedName>
        <fullName evidence="9">Polysaccharide biosynthesis protein</fullName>
    </recommendedName>
</protein>
<feature type="transmembrane region" description="Helical" evidence="6">
    <location>
        <begin position="167"/>
        <end position="188"/>
    </location>
</feature>
<name>A0ABQ3JMQ7_9DEIO</name>
<sequence>MTVARQRTRGVLLGSTSMLGARVFSVLASLISVGILTRALGREEFGLWSIIGTFVGFAGSFDFGLGQGLRNRLAAAVAQQPRDNGAEAQLFFSVLAFLTFIALVLASVLGGLALMVPWATFLGVHAPALAGPAQAASVAVIVLLALNLPLSLNVAGFLAYQDAARRGLLDVLQSAALLIGVVVLARALPIATFIGAYYVLFDGAALVSLIVFLRLRGWRVPYLHLKPILTVVREIAAPSALFWLLGIGAVALFTTDPLIAARLIGIGAAGDFSIVQKIAALLIGMHFTILTPLWSAYTHAAVTGDWRWIRRSFQRSVTVTVVLFGCGGGLAILLHGPLLKLWTGRELTDVPLMVALAVWAMLYALVNCCSVLLNGLGIIGTQLIAVCLGALVHVPLSLALGQRFGVIGVLYGTIAVVVPILAATAWRAHRVLRAAPRD</sequence>
<reference evidence="8" key="1">
    <citation type="journal article" date="2019" name="Int. J. Syst. Evol. Microbiol.">
        <title>The Global Catalogue of Microorganisms (GCM) 10K type strain sequencing project: providing services to taxonomists for standard genome sequencing and annotation.</title>
        <authorList>
            <consortium name="The Broad Institute Genomics Platform"/>
            <consortium name="The Broad Institute Genome Sequencing Center for Infectious Disease"/>
            <person name="Wu L."/>
            <person name="Ma J."/>
        </authorList>
    </citation>
    <scope>NUCLEOTIDE SEQUENCE [LARGE SCALE GENOMIC DNA]</scope>
    <source>
        <strain evidence="8">CGMCC 1.18437</strain>
    </source>
</reference>
<evidence type="ECO:0008006" key="9">
    <source>
        <dbReference type="Google" id="ProtNLM"/>
    </source>
</evidence>
<evidence type="ECO:0000256" key="5">
    <source>
        <dbReference type="ARBA" id="ARBA00023136"/>
    </source>
</evidence>
<dbReference type="EMBL" id="BNAJ01000002">
    <property type="protein sequence ID" value="GHF37147.1"/>
    <property type="molecule type" value="Genomic_DNA"/>
</dbReference>
<feature type="transmembrane region" description="Helical" evidence="6">
    <location>
        <begin position="235"/>
        <end position="254"/>
    </location>
</feature>
<keyword evidence="5 6" id="KW-0472">Membrane</keyword>
<feature type="transmembrane region" description="Helical" evidence="6">
    <location>
        <begin position="274"/>
        <end position="297"/>
    </location>
</feature>
<dbReference type="PANTHER" id="PTHR30250:SF26">
    <property type="entry name" value="PSMA PROTEIN"/>
    <property type="match status" value="1"/>
</dbReference>
<feature type="transmembrane region" description="Helical" evidence="6">
    <location>
        <begin position="136"/>
        <end position="160"/>
    </location>
</feature>
<dbReference type="InterPro" id="IPR002797">
    <property type="entry name" value="Polysacc_synth"/>
</dbReference>
<evidence type="ECO:0000256" key="3">
    <source>
        <dbReference type="ARBA" id="ARBA00022692"/>
    </source>
</evidence>
<dbReference type="Pfam" id="PF01943">
    <property type="entry name" value="Polysacc_synt"/>
    <property type="match status" value="1"/>
</dbReference>
<comment type="subcellular location">
    <subcellularLocation>
        <location evidence="1">Cell membrane</location>
        <topology evidence="1">Multi-pass membrane protein</topology>
    </subcellularLocation>
</comment>
<feature type="transmembrane region" description="Helical" evidence="6">
    <location>
        <begin position="317"/>
        <end position="338"/>
    </location>
</feature>
<evidence type="ECO:0000313" key="7">
    <source>
        <dbReference type="EMBL" id="GHF37147.1"/>
    </source>
</evidence>
<evidence type="ECO:0000256" key="4">
    <source>
        <dbReference type="ARBA" id="ARBA00022989"/>
    </source>
</evidence>
<keyword evidence="3 6" id="KW-0812">Transmembrane</keyword>
<feature type="transmembrane region" description="Helical" evidence="6">
    <location>
        <begin position="194"/>
        <end position="215"/>
    </location>
</feature>
<gene>
    <name evidence="7" type="ORF">GCM10017781_12280</name>
</gene>
<feature type="transmembrane region" description="Helical" evidence="6">
    <location>
        <begin position="404"/>
        <end position="426"/>
    </location>
</feature>
<feature type="transmembrane region" description="Helical" evidence="6">
    <location>
        <begin position="47"/>
        <end position="69"/>
    </location>
</feature>